<comment type="caution">
    <text evidence="2">The sequence shown here is derived from an EMBL/GenBank/DDBJ whole genome shotgun (WGS) entry which is preliminary data.</text>
</comment>
<protein>
    <submittedName>
        <fullName evidence="2">HXXEE domain-containing protein</fullName>
    </submittedName>
</protein>
<keyword evidence="3" id="KW-1185">Reference proteome</keyword>
<proteinExistence type="predicted"/>
<dbReference type="InterPro" id="IPR025671">
    <property type="entry name" value="HXXEE"/>
</dbReference>
<organism evidence="2 3">
    <name type="scientific">Bariatricus massiliensis</name>
    <dbReference type="NCBI Taxonomy" id="1745713"/>
    <lineage>
        <taxon>Bacteria</taxon>
        <taxon>Bacillati</taxon>
        <taxon>Bacillota</taxon>
        <taxon>Clostridia</taxon>
        <taxon>Lachnospirales</taxon>
        <taxon>Lachnospiraceae</taxon>
        <taxon>Bariatricus</taxon>
    </lineage>
</organism>
<reference evidence="2 3" key="1">
    <citation type="submission" date="2021-10" db="EMBL/GenBank/DDBJ databases">
        <title>Collection of gut derived symbiotic bacterial strains cultured from healthy donors.</title>
        <authorList>
            <person name="Lin H."/>
            <person name="Littmann E."/>
            <person name="Kohout C."/>
            <person name="Pamer E.G."/>
        </authorList>
    </citation>
    <scope>NUCLEOTIDE SEQUENCE [LARGE SCALE GENOMIC DNA]</scope>
    <source>
        <strain evidence="2 3">DFI.1.165</strain>
    </source>
</reference>
<accession>A0ABS8DFH4</accession>
<dbReference type="EMBL" id="JAJCIS010000003">
    <property type="protein sequence ID" value="MCB7387156.1"/>
    <property type="molecule type" value="Genomic_DNA"/>
</dbReference>
<dbReference type="Pfam" id="PF13787">
    <property type="entry name" value="HXXEE"/>
    <property type="match status" value="1"/>
</dbReference>
<dbReference type="RefSeq" id="WP_066733922.1">
    <property type="nucleotide sequence ID" value="NZ_JAJCIQ010000003.1"/>
</dbReference>
<keyword evidence="1" id="KW-1133">Transmembrane helix</keyword>
<dbReference type="Proteomes" id="UP001299546">
    <property type="component" value="Unassembled WGS sequence"/>
</dbReference>
<evidence type="ECO:0000313" key="3">
    <source>
        <dbReference type="Proteomes" id="UP001299546"/>
    </source>
</evidence>
<keyword evidence="1" id="KW-0472">Membrane</keyword>
<gene>
    <name evidence="2" type="ORF">LIZ65_07615</name>
</gene>
<name>A0ABS8DFH4_9FIRM</name>
<feature type="transmembrane region" description="Helical" evidence="1">
    <location>
        <begin position="46"/>
        <end position="65"/>
    </location>
</feature>
<evidence type="ECO:0000256" key="1">
    <source>
        <dbReference type="SAM" id="Phobius"/>
    </source>
</evidence>
<keyword evidence="1" id="KW-0812">Transmembrane</keyword>
<evidence type="ECO:0000313" key="2">
    <source>
        <dbReference type="EMBL" id="MCB7387156.1"/>
    </source>
</evidence>
<sequence>MDMLRKLPIIYIVALAVHEIEELKFPGGFVELVTVMTGLKLKKLGLAQFGLLMFTLFATIIPTFISGHVWTVMATLFIGIIEIFAHLAAGRVNPKKFYSPGMLTAIVVQLPVAVYGFYYLFSNQMFAPMMKDVLKNLEVVVISSEDMDSDVYTSKNAGLADELFFKLFSVVINGGGK</sequence>
<feature type="transmembrane region" description="Helical" evidence="1">
    <location>
        <begin position="101"/>
        <end position="121"/>
    </location>
</feature>
<feature type="transmembrane region" description="Helical" evidence="1">
    <location>
        <begin position="71"/>
        <end position="89"/>
    </location>
</feature>